<dbReference type="PANTHER" id="PTHR11365:SF23">
    <property type="entry name" value="HYPOTHETICAL 5-OXOPROLINASE (EUROFUNG)-RELATED"/>
    <property type="match status" value="1"/>
</dbReference>
<comment type="caution">
    <text evidence="4">The sequence shown here is derived from an EMBL/GenBank/DDBJ whole genome shotgun (WGS) entry which is preliminary data.</text>
</comment>
<dbReference type="Proteomes" id="UP001107961">
    <property type="component" value="Unassembled WGS sequence"/>
</dbReference>
<evidence type="ECO:0000313" key="5">
    <source>
        <dbReference type="Proteomes" id="UP001107961"/>
    </source>
</evidence>
<dbReference type="AlphaFoldDB" id="A0A9Q3W825"/>
<dbReference type="EMBL" id="JAJVKT010000027">
    <property type="protein sequence ID" value="MCE7510651.1"/>
    <property type="molecule type" value="Genomic_DNA"/>
</dbReference>
<dbReference type="GO" id="GO:0005829">
    <property type="term" value="C:cytosol"/>
    <property type="evidence" value="ECO:0007669"/>
    <property type="project" value="TreeGrafter"/>
</dbReference>
<feature type="region of interest" description="Disordered" evidence="1">
    <location>
        <begin position="580"/>
        <end position="616"/>
    </location>
</feature>
<dbReference type="RefSeq" id="WP_035450744.1">
    <property type="nucleotide sequence ID" value="NZ_CP169221.1"/>
</dbReference>
<dbReference type="Pfam" id="PF01968">
    <property type="entry name" value="Hydantoinase_A"/>
    <property type="match status" value="1"/>
</dbReference>
<accession>A0A9Q3W825</accession>
<evidence type="ECO:0000259" key="3">
    <source>
        <dbReference type="Pfam" id="PF05378"/>
    </source>
</evidence>
<name>A0A9Q3W825_9GAMM</name>
<dbReference type="Pfam" id="PF05378">
    <property type="entry name" value="Hydant_A_N"/>
    <property type="match status" value="1"/>
</dbReference>
<sequence length="669" mass="71334">MQYWLGVDTGGTFTDFVLLGGEQPRIHKVLSTPAAPERAILRGIEDMGLSGALALGELVIVHGSTVATNAALENKGAKTVVITNSGIEDLLLIGRQNRPELYNLRPLPTHTALHDTPVIGVDTRLDAQGDTLIPLTEETIRQTVEAVRRHDPESVAINLLFSYLDPAAEQRLGKALRQAGYPVSLSSDILPTRGEYERGMATWLNAWLSPRMADYLARLKQHTTPAPLTIMQSNGGTIAADQAAERAVNLLLSGPAGGLNAARRLGQALGRDHLMTFDMGGTSTDVALLDGDIRLTRQGRIGPYPVAVPMVDMHTIGAGGGSLAQVDDAGLLHVGPESAGASPGPACYGQGGTQATVTDANLVLGRLQPEFALGGNLRLDPAKAHDAVARVAERLGMPIPQAAQGIIDLANEHMSQALRVISIQKGFDPRDFTLVSFGGAGGLHVCALAANLGMHQAVVPVRAGVLSAEGLVYAPRQRERIQALPADAEAAHILTLARELERQARAELEAEGIEADRIRTETGLDLCYQGQSSVLTLPWQGEDPAQSEAAFHDLHEQRYGHRLSLPVRRVNLRVRCLAEARPPSPGQAPRGEGSPAWEAPVYGSVGDKSAAPNAEGNKTKIPVYRRDELGADQVIYGPALIFEPVGTIYIEADWQARVHPSAHLLLTCT</sequence>
<protein>
    <submittedName>
        <fullName evidence="4">Hydantoinase/oxoprolinase family protein</fullName>
    </submittedName>
</protein>
<proteinExistence type="predicted"/>
<dbReference type="InterPro" id="IPR002821">
    <property type="entry name" value="Hydantoinase_A"/>
</dbReference>
<feature type="domain" description="Hydantoinase A/oxoprolinase" evidence="2">
    <location>
        <begin position="198"/>
        <end position="474"/>
    </location>
</feature>
<gene>
    <name evidence="4" type="ORF">LZG35_18590</name>
</gene>
<feature type="domain" description="Hydantoinase/oxoprolinase N-terminal" evidence="3">
    <location>
        <begin position="5"/>
        <end position="179"/>
    </location>
</feature>
<organism evidence="4 5">
    <name type="scientific">Alloalcanivorax xenomutans</name>
    <dbReference type="NCBI Taxonomy" id="1094342"/>
    <lineage>
        <taxon>Bacteria</taxon>
        <taxon>Pseudomonadati</taxon>
        <taxon>Pseudomonadota</taxon>
        <taxon>Gammaproteobacteria</taxon>
        <taxon>Oceanospirillales</taxon>
        <taxon>Alcanivoracaceae</taxon>
        <taxon>Alloalcanivorax</taxon>
    </lineage>
</organism>
<dbReference type="PANTHER" id="PTHR11365">
    <property type="entry name" value="5-OXOPROLINASE RELATED"/>
    <property type="match status" value="1"/>
</dbReference>
<evidence type="ECO:0000313" key="4">
    <source>
        <dbReference type="EMBL" id="MCE7510651.1"/>
    </source>
</evidence>
<dbReference type="InterPro" id="IPR008040">
    <property type="entry name" value="Hydant_A_N"/>
</dbReference>
<reference evidence="4" key="1">
    <citation type="submission" date="2022-01" db="EMBL/GenBank/DDBJ databases">
        <authorList>
            <person name="Karlyshev A.V."/>
            <person name="Jaspars M."/>
        </authorList>
    </citation>
    <scope>NUCLEOTIDE SEQUENCE</scope>
    <source>
        <strain evidence="4">AGSA3-2</strain>
    </source>
</reference>
<evidence type="ECO:0000256" key="1">
    <source>
        <dbReference type="SAM" id="MobiDB-lite"/>
    </source>
</evidence>
<dbReference type="GO" id="GO:0006749">
    <property type="term" value="P:glutathione metabolic process"/>
    <property type="evidence" value="ECO:0007669"/>
    <property type="project" value="TreeGrafter"/>
</dbReference>
<evidence type="ECO:0000259" key="2">
    <source>
        <dbReference type="Pfam" id="PF01968"/>
    </source>
</evidence>
<keyword evidence="5" id="KW-1185">Reference proteome</keyword>
<dbReference type="InterPro" id="IPR045079">
    <property type="entry name" value="Oxoprolinase-like"/>
</dbReference>
<dbReference type="GO" id="GO:0017168">
    <property type="term" value="F:5-oxoprolinase (ATP-hydrolyzing) activity"/>
    <property type="evidence" value="ECO:0007669"/>
    <property type="project" value="TreeGrafter"/>
</dbReference>